<sequence length="109" mass="12042">MPRLDRVTGRCDPARLIIHDLTLTLKSPKRLVIGGANGGGKSTLPKIIRWSARVSLDVTWALLDQHLGLLQPDGKRRKNFLRLKPACDQHEALARFGFRAVAALRAPAT</sequence>
<dbReference type="InterPro" id="IPR027417">
    <property type="entry name" value="P-loop_NTPase"/>
</dbReference>
<evidence type="ECO:0000313" key="2">
    <source>
        <dbReference type="Proteomes" id="UP001589795"/>
    </source>
</evidence>
<organism evidence="1 2">
    <name type="scientific">Paracoccus rhizosphaerae</name>
    <dbReference type="NCBI Taxonomy" id="1133347"/>
    <lineage>
        <taxon>Bacteria</taxon>
        <taxon>Pseudomonadati</taxon>
        <taxon>Pseudomonadota</taxon>
        <taxon>Alphaproteobacteria</taxon>
        <taxon>Rhodobacterales</taxon>
        <taxon>Paracoccaceae</taxon>
        <taxon>Paracoccus</taxon>
    </lineage>
</organism>
<accession>A0ABV6CTG9</accession>
<dbReference type="EMBL" id="JBHLWQ010000183">
    <property type="protein sequence ID" value="MFC0202298.1"/>
    <property type="molecule type" value="Genomic_DNA"/>
</dbReference>
<proteinExistence type="predicted"/>
<reference evidence="1 2" key="1">
    <citation type="submission" date="2024-09" db="EMBL/GenBank/DDBJ databases">
        <authorList>
            <person name="Sun Q."/>
            <person name="Mori K."/>
        </authorList>
    </citation>
    <scope>NUCLEOTIDE SEQUENCE [LARGE SCALE GENOMIC DNA]</scope>
    <source>
        <strain evidence="1 2">CCM 7904</strain>
    </source>
</reference>
<protein>
    <recommendedName>
        <fullName evidence="3">ABC transporter</fullName>
    </recommendedName>
</protein>
<dbReference type="RefSeq" id="WP_265506944.1">
    <property type="nucleotide sequence ID" value="NZ_JAOTBE010000020.1"/>
</dbReference>
<evidence type="ECO:0008006" key="3">
    <source>
        <dbReference type="Google" id="ProtNLM"/>
    </source>
</evidence>
<dbReference type="SUPFAM" id="SSF52540">
    <property type="entry name" value="P-loop containing nucleoside triphosphate hydrolases"/>
    <property type="match status" value="1"/>
</dbReference>
<gene>
    <name evidence="1" type="ORF">ACFFIZ_18820</name>
</gene>
<evidence type="ECO:0000313" key="1">
    <source>
        <dbReference type="EMBL" id="MFC0202298.1"/>
    </source>
</evidence>
<keyword evidence="2" id="KW-1185">Reference proteome</keyword>
<dbReference type="Gene3D" id="3.40.50.300">
    <property type="entry name" value="P-loop containing nucleotide triphosphate hydrolases"/>
    <property type="match status" value="1"/>
</dbReference>
<name>A0ABV6CTG9_9RHOB</name>
<comment type="caution">
    <text evidence="1">The sequence shown here is derived from an EMBL/GenBank/DDBJ whole genome shotgun (WGS) entry which is preliminary data.</text>
</comment>
<dbReference type="Proteomes" id="UP001589795">
    <property type="component" value="Unassembled WGS sequence"/>
</dbReference>